<reference evidence="3" key="1">
    <citation type="journal article" date="2017" name="Appl. Environ. Microbiol.">
        <title>Molecular characterization of an Endozoicomonas-like organism causing infection in king scallop Pecten maximus L.</title>
        <authorList>
            <person name="Cano I."/>
            <person name="van Aerle R."/>
            <person name="Ross S."/>
            <person name="Verner-Jeffreys D.W."/>
            <person name="Paley R.K."/>
            <person name="Rimmer G."/>
            <person name="Ryder D."/>
            <person name="Hooper P."/>
            <person name="Stone D."/>
            <person name="Feist S.W."/>
        </authorList>
    </citation>
    <scope>NUCLEOTIDE SEQUENCE</scope>
</reference>
<gene>
    <name evidence="3" type="primary">wecA_1</name>
    <name evidence="3" type="ORF">CI610_00084</name>
</gene>
<evidence type="ECO:0000259" key="2">
    <source>
        <dbReference type="Pfam" id="PF02397"/>
    </source>
</evidence>
<sequence>MKNNKSVYRINREKGIRNSSYIHPVARWGKRSFDVFFSFLGLCLLLPFCPFVMLVIYLDSPGPVFFRQMRTGMHDSQCVNLFMMIKFRTMHCDHEKLVIPQWTAEDDPRITRVGQVLRRWHIDELPQLWNVLMGDMSLVGPRPEQPGISHDLDDKLHFYGERMYCVLPGITGLAQINLPPDQKLSDVRKKLAYDHAYAIGLTHSIKWLVTDITILIKTITGLFNPKKHH</sequence>
<protein>
    <submittedName>
        <fullName evidence="3">UDP-N-acetylgalactosamine-undecaprenyl-phosphate N-acetylgalactosaminephosphotransferase</fullName>
        <ecNumber evidence="3">2.7.8.40</ecNumber>
    </submittedName>
</protein>
<keyword evidence="1" id="KW-0472">Membrane</keyword>
<proteinExistence type="predicted"/>
<feature type="transmembrane region" description="Helical" evidence="1">
    <location>
        <begin position="35"/>
        <end position="58"/>
    </location>
</feature>
<accession>A0A2H9TCE9</accession>
<dbReference type="EMBL" id="NSIT01000002">
    <property type="protein sequence ID" value="PJE80926.1"/>
    <property type="molecule type" value="Genomic_DNA"/>
</dbReference>
<keyword evidence="1" id="KW-0812">Transmembrane</keyword>
<dbReference type="PANTHER" id="PTHR30576">
    <property type="entry name" value="COLANIC BIOSYNTHESIS UDP-GLUCOSE LIPID CARRIER TRANSFERASE"/>
    <property type="match status" value="1"/>
</dbReference>
<organism evidence="3">
    <name type="scientific">invertebrate metagenome</name>
    <dbReference type="NCBI Taxonomy" id="1711999"/>
    <lineage>
        <taxon>unclassified sequences</taxon>
        <taxon>metagenomes</taxon>
        <taxon>organismal metagenomes</taxon>
    </lineage>
</organism>
<dbReference type="PANTHER" id="PTHR30576:SF0">
    <property type="entry name" value="UNDECAPRENYL-PHOSPHATE N-ACETYLGALACTOSAMINYL 1-PHOSPHATE TRANSFERASE-RELATED"/>
    <property type="match status" value="1"/>
</dbReference>
<dbReference type="EC" id="2.7.8.40" evidence="3"/>
<evidence type="ECO:0000256" key="1">
    <source>
        <dbReference type="SAM" id="Phobius"/>
    </source>
</evidence>
<dbReference type="Pfam" id="PF02397">
    <property type="entry name" value="Bac_transf"/>
    <property type="match status" value="1"/>
</dbReference>
<dbReference type="AlphaFoldDB" id="A0A2H9TCE9"/>
<dbReference type="InterPro" id="IPR003362">
    <property type="entry name" value="Bact_transf"/>
</dbReference>
<feature type="domain" description="Bacterial sugar transferase" evidence="2">
    <location>
        <begin position="30"/>
        <end position="223"/>
    </location>
</feature>
<keyword evidence="3" id="KW-0808">Transferase</keyword>
<dbReference type="GO" id="GO:0016780">
    <property type="term" value="F:phosphotransferase activity, for other substituted phosphate groups"/>
    <property type="evidence" value="ECO:0007669"/>
    <property type="project" value="TreeGrafter"/>
</dbReference>
<evidence type="ECO:0000313" key="3">
    <source>
        <dbReference type="EMBL" id="PJE80926.1"/>
    </source>
</evidence>
<comment type="caution">
    <text evidence="3">The sequence shown here is derived from an EMBL/GenBank/DDBJ whole genome shotgun (WGS) entry which is preliminary data.</text>
</comment>
<keyword evidence="1" id="KW-1133">Transmembrane helix</keyword>
<name>A0A2H9TCE9_9ZZZZ</name>